<dbReference type="Gene3D" id="1.20.1560.10">
    <property type="entry name" value="ABC transporter type 1, transmembrane domain"/>
    <property type="match status" value="2"/>
</dbReference>
<dbReference type="InterPro" id="IPR050173">
    <property type="entry name" value="ABC_transporter_C-like"/>
</dbReference>
<keyword evidence="12" id="KW-1185">Reference proteome</keyword>
<dbReference type="InterPro" id="IPR011527">
    <property type="entry name" value="ABC1_TM_dom"/>
</dbReference>
<sequence length="1378" mass="155200">MNTSEREGKKCPEETSNVLSNLFFWWMVPIFRKGAKSNLQITDLCDPPKFDESEGLGDRLEREWRKELKRSSDKSESKPSLFRALCRAFWVPFSLQGAIIFCKEMVACMMVPVLQGKVISYFDPGQKLMDRQQALIYAGLLVLLTLVNVLIDHNYYARTFELGMRFRVACSALIYRKVLRLNQSAFGRTAEGQITNLISNDLARFDIVLPFLNFIWIVPMQVLLLGYMMWQFVGEAVLVGIGVMIMQTMPIQGYLSHIAGILRAKIAVKTDERVQLMSELVSGIQVVKMYSWEKPFQTLVSKTRALEIKPIRYTSYLNGILMGITVFSDRVTLFLTLVTFVLSGNTLNAKLTYTLATLFNLLQLACAFRFPMVLIMIGETRVTLERITKFLLLDEVEPSKESEFSADNGRLANEKYTINETRLQNGNKTEMESLLTNRMGYVESSGKLIIEKTKVGEQIERGVEIEMVNVFANWVHDQLPPTLHEVSLKIKRHSLSVLVGPVGSGKSSLLHLLLGELSVRAGGLSLFSGENSEKTKIGRRDIRISYASQNPWIFPATIRENIIFGQSYDKKRYQKVTEVCALVRDFAQLPQGDLSQAGERGVCLSGGQKARVNLARALYREADLYLLDDPLSAVDSHVGNHLFKECIQEFLKNKTRILVTHQLQYLRQADTVIVLNRGTVKCQGTYEELAQMNPDVLASKQLEESDEPKQVKNTDEENMEDEEITLSVNDQATELSESKENLEDVDEEEVATGKITSEVYKRYFLAGGNPCSLIFITATIIIAQVTANTSDYWLTYWTNQDSLRSVGDNTSCSNHTRHDDQETQWFDKYGLLRRNVAIYVYTAIIVTCIFFLLLRSIFCVRVCMNASCNIHNYMFENLLRAPMKFFNANPSGRILNRFSKDVGVMDEQIPRTLIDVVQTITLTMGIFAMVAIINPWTMIPVIISGVIFYVIRIYYLRTARDIKRLEGVVKSPVFTHIKSTLDGLTTIRSGGPMVGEMLRKEFDQLQNVHSGAWYLIIIASSAFGLVLDLVSSSYMAFICFAFILIDNGNILGGSVGLAISQSLTLNGMVQWGIRRSTELVSQMVSVERLLQYTDIPKEGPFTTDKPPPTTWPSNGGLVFKGVSMKYAEDKPPVLRDLTVTIEPGWKIGIVGRTGAGKSSLVSALFRLNGDGLDGEILLDGINTKSIGLHELRPHISVIPQEPILFSASLRYNLDPFNEYSDDELWDSLREVELGDTVQSLDFKVAEGGSNFSVGQRQLICLARAIIRNKQLLILDEATANIDRSTDALIQNTIKRKFAHCTVLTIAHRLNTIMDSDRVLVMEKGCIVEFGPPHLLLKNHNGQFFQMLQQTGTATAAKLSQTAERSYFLNSKCKKVMER</sequence>
<feature type="domain" description="ABC transporter" evidence="10">
    <location>
        <begin position="465"/>
        <end position="702"/>
    </location>
</feature>
<feature type="transmembrane region" description="Helical" evidence="9">
    <location>
        <begin position="1012"/>
        <end position="1045"/>
    </location>
</feature>
<dbReference type="RefSeq" id="XP_046597118.1">
    <property type="nucleotide sequence ID" value="XM_046741162.1"/>
</dbReference>
<evidence type="ECO:0000313" key="12">
    <source>
        <dbReference type="Proteomes" id="UP000829291"/>
    </source>
</evidence>
<dbReference type="InterPro" id="IPR027417">
    <property type="entry name" value="P-loop_NTPase"/>
</dbReference>
<evidence type="ECO:0000259" key="11">
    <source>
        <dbReference type="PROSITE" id="PS50929"/>
    </source>
</evidence>
<evidence type="ECO:0000256" key="3">
    <source>
        <dbReference type="ARBA" id="ARBA00022692"/>
    </source>
</evidence>
<dbReference type="SUPFAM" id="SSF90123">
    <property type="entry name" value="ABC transporter transmembrane region"/>
    <property type="match status" value="2"/>
</dbReference>
<evidence type="ECO:0000313" key="13">
    <source>
        <dbReference type="RefSeq" id="XP_046597118.1"/>
    </source>
</evidence>
<evidence type="ECO:0000256" key="4">
    <source>
        <dbReference type="ARBA" id="ARBA00022741"/>
    </source>
</evidence>
<evidence type="ECO:0000256" key="1">
    <source>
        <dbReference type="ARBA" id="ARBA00004370"/>
    </source>
</evidence>
<organism evidence="12 13">
    <name type="scientific">Neodiprion lecontei</name>
    <name type="common">Redheaded pine sawfly</name>
    <dbReference type="NCBI Taxonomy" id="441921"/>
    <lineage>
        <taxon>Eukaryota</taxon>
        <taxon>Metazoa</taxon>
        <taxon>Ecdysozoa</taxon>
        <taxon>Arthropoda</taxon>
        <taxon>Hexapoda</taxon>
        <taxon>Insecta</taxon>
        <taxon>Pterygota</taxon>
        <taxon>Neoptera</taxon>
        <taxon>Endopterygota</taxon>
        <taxon>Hymenoptera</taxon>
        <taxon>Tenthredinoidea</taxon>
        <taxon>Diprionidae</taxon>
        <taxon>Diprioninae</taxon>
        <taxon>Neodiprion</taxon>
    </lineage>
</organism>
<dbReference type="PROSITE" id="PS50929">
    <property type="entry name" value="ABC_TM1F"/>
    <property type="match status" value="2"/>
</dbReference>
<dbReference type="InterPro" id="IPR017871">
    <property type="entry name" value="ABC_transporter-like_CS"/>
</dbReference>
<dbReference type="GO" id="GO:0005524">
    <property type="term" value="F:ATP binding"/>
    <property type="evidence" value="ECO:0007669"/>
    <property type="project" value="UniProtKB-KW"/>
</dbReference>
<dbReference type="Pfam" id="PF00664">
    <property type="entry name" value="ABC_membrane"/>
    <property type="match status" value="2"/>
</dbReference>
<dbReference type="PROSITE" id="PS00211">
    <property type="entry name" value="ABC_TRANSPORTER_1"/>
    <property type="match status" value="2"/>
</dbReference>
<feature type="domain" description="ABC transmembrane type-1" evidence="11">
    <location>
        <begin position="109"/>
        <end position="376"/>
    </location>
</feature>
<evidence type="ECO:0000256" key="6">
    <source>
        <dbReference type="ARBA" id="ARBA00022989"/>
    </source>
</evidence>
<feature type="region of interest" description="Disordered" evidence="8">
    <location>
        <begin position="700"/>
        <end position="743"/>
    </location>
</feature>
<evidence type="ECO:0000256" key="9">
    <source>
        <dbReference type="SAM" id="Phobius"/>
    </source>
</evidence>
<feature type="transmembrane region" description="Helical" evidence="9">
    <location>
        <begin position="316"/>
        <end position="341"/>
    </location>
</feature>
<feature type="transmembrane region" description="Helical" evidence="9">
    <location>
        <begin position="836"/>
        <end position="854"/>
    </location>
</feature>
<dbReference type="Gene3D" id="3.40.50.300">
    <property type="entry name" value="P-loop containing nucleotide triphosphate hydrolases"/>
    <property type="match status" value="2"/>
</dbReference>
<feature type="compositionally biased region" description="Polar residues" evidence="8">
    <location>
        <begin position="726"/>
        <end position="735"/>
    </location>
</feature>
<dbReference type="CDD" id="cd03244">
    <property type="entry name" value="ABCC_MRP_domain2"/>
    <property type="match status" value="1"/>
</dbReference>
<protein>
    <submittedName>
        <fullName evidence="13">ATP-binding cassette sub-family C member 4</fullName>
    </submittedName>
</protein>
<feature type="transmembrane region" description="Helical" evidence="9">
    <location>
        <begin position="913"/>
        <end position="932"/>
    </location>
</feature>
<evidence type="ECO:0000256" key="2">
    <source>
        <dbReference type="ARBA" id="ARBA00022448"/>
    </source>
</evidence>
<keyword evidence="3 9" id="KW-0812">Transmembrane</keyword>
<feature type="transmembrane region" description="Helical" evidence="9">
    <location>
        <begin position="88"/>
        <end position="114"/>
    </location>
</feature>
<comment type="subcellular location">
    <subcellularLocation>
        <location evidence="1">Membrane</location>
    </subcellularLocation>
</comment>
<feature type="transmembrane region" description="Helical" evidence="9">
    <location>
        <begin position="207"/>
        <end position="230"/>
    </location>
</feature>
<evidence type="ECO:0000256" key="7">
    <source>
        <dbReference type="ARBA" id="ARBA00023136"/>
    </source>
</evidence>
<feature type="transmembrane region" description="Helical" evidence="9">
    <location>
        <begin position="236"/>
        <end position="255"/>
    </location>
</feature>
<evidence type="ECO:0000256" key="8">
    <source>
        <dbReference type="SAM" id="MobiDB-lite"/>
    </source>
</evidence>
<feature type="transmembrane region" description="Helical" evidence="9">
    <location>
        <begin position="353"/>
        <end position="377"/>
    </location>
</feature>
<dbReference type="InterPro" id="IPR036640">
    <property type="entry name" value="ABC1_TM_sf"/>
</dbReference>
<dbReference type="PROSITE" id="PS50893">
    <property type="entry name" value="ABC_TRANSPORTER_2"/>
    <property type="match status" value="2"/>
</dbReference>
<feature type="transmembrane region" description="Helical" evidence="9">
    <location>
        <begin position="134"/>
        <end position="157"/>
    </location>
</feature>
<reference evidence="13" key="1">
    <citation type="submission" date="2025-08" db="UniProtKB">
        <authorList>
            <consortium name="RefSeq"/>
        </authorList>
    </citation>
    <scope>IDENTIFICATION</scope>
    <source>
        <tissue evidence="13">Thorax and Abdomen</tissue>
    </source>
</reference>
<dbReference type="PANTHER" id="PTHR24223">
    <property type="entry name" value="ATP-BINDING CASSETTE SUB-FAMILY C"/>
    <property type="match status" value="1"/>
</dbReference>
<keyword evidence="2" id="KW-0813">Transport</keyword>
<keyword evidence="4" id="KW-0547">Nucleotide-binding</keyword>
<dbReference type="Proteomes" id="UP000829291">
    <property type="component" value="Chromosome 5"/>
</dbReference>
<feature type="transmembrane region" description="Helical" evidence="9">
    <location>
        <begin position="763"/>
        <end position="787"/>
    </location>
</feature>
<keyword evidence="7 9" id="KW-0472">Membrane</keyword>
<name>A0ABM3GA22_NEOLC</name>
<accession>A0ABM3GA22</accession>
<dbReference type="PANTHER" id="PTHR24223:SF415">
    <property type="entry name" value="FI20190P1"/>
    <property type="match status" value="1"/>
</dbReference>
<dbReference type="SMART" id="SM00382">
    <property type="entry name" value="AAA"/>
    <property type="match status" value="2"/>
</dbReference>
<evidence type="ECO:0000259" key="10">
    <source>
        <dbReference type="PROSITE" id="PS50893"/>
    </source>
</evidence>
<feature type="domain" description="ABC transmembrane type-1" evidence="11">
    <location>
        <begin position="771"/>
        <end position="1081"/>
    </location>
</feature>
<dbReference type="CDD" id="cd03250">
    <property type="entry name" value="ABCC_MRP_domain1"/>
    <property type="match status" value="1"/>
</dbReference>
<gene>
    <name evidence="13" type="primary">LOC107225990</name>
</gene>
<feature type="domain" description="ABC transporter" evidence="10">
    <location>
        <begin position="1117"/>
        <end position="1348"/>
    </location>
</feature>
<dbReference type="InterPro" id="IPR003593">
    <property type="entry name" value="AAA+_ATPase"/>
</dbReference>
<feature type="transmembrane region" description="Helical" evidence="9">
    <location>
        <begin position="938"/>
        <end position="955"/>
    </location>
</feature>
<dbReference type="Pfam" id="PF00005">
    <property type="entry name" value="ABC_tran"/>
    <property type="match status" value="2"/>
</dbReference>
<evidence type="ECO:0000256" key="5">
    <source>
        <dbReference type="ARBA" id="ARBA00022840"/>
    </source>
</evidence>
<dbReference type="InterPro" id="IPR003439">
    <property type="entry name" value="ABC_transporter-like_ATP-bd"/>
</dbReference>
<dbReference type="SUPFAM" id="SSF52540">
    <property type="entry name" value="P-loop containing nucleoside triphosphate hydrolases"/>
    <property type="match status" value="2"/>
</dbReference>
<feature type="compositionally biased region" description="Basic and acidic residues" evidence="8">
    <location>
        <begin position="701"/>
        <end position="715"/>
    </location>
</feature>
<proteinExistence type="predicted"/>
<dbReference type="GeneID" id="107225990"/>
<keyword evidence="6 9" id="KW-1133">Transmembrane helix</keyword>
<keyword evidence="5 13" id="KW-0067">ATP-binding</keyword>